<feature type="domain" description="DNA polymerase III delta N-terminal" evidence="9">
    <location>
        <begin position="22"/>
        <end position="126"/>
    </location>
</feature>
<comment type="caution">
    <text evidence="11">The sequence shown here is derived from an EMBL/GenBank/DDBJ whole genome shotgun (WGS) entry which is preliminary data.</text>
</comment>
<dbReference type="InterPro" id="IPR005790">
    <property type="entry name" value="DNA_polIII_delta"/>
</dbReference>
<dbReference type="EC" id="2.7.7.7" evidence="1"/>
<comment type="similarity">
    <text evidence="7">Belongs to the DNA polymerase HolA subunit family.</text>
</comment>
<evidence type="ECO:0000256" key="3">
    <source>
        <dbReference type="ARBA" id="ARBA00022679"/>
    </source>
</evidence>
<name>A0A9D1UGR7_9FIRM</name>
<evidence type="ECO:0000259" key="10">
    <source>
        <dbReference type="Pfam" id="PF21694"/>
    </source>
</evidence>
<keyword evidence="5" id="KW-0235">DNA replication</keyword>
<comment type="catalytic activity">
    <reaction evidence="8">
        <text>DNA(n) + a 2'-deoxyribonucleoside 5'-triphosphate = DNA(n+1) + diphosphate</text>
        <dbReference type="Rhea" id="RHEA:22508"/>
        <dbReference type="Rhea" id="RHEA-COMP:17339"/>
        <dbReference type="Rhea" id="RHEA-COMP:17340"/>
        <dbReference type="ChEBI" id="CHEBI:33019"/>
        <dbReference type="ChEBI" id="CHEBI:61560"/>
        <dbReference type="ChEBI" id="CHEBI:173112"/>
        <dbReference type="EC" id="2.7.7.7"/>
    </reaction>
</comment>
<dbReference type="GO" id="GO:0006261">
    <property type="term" value="P:DNA-templated DNA replication"/>
    <property type="evidence" value="ECO:0007669"/>
    <property type="project" value="TreeGrafter"/>
</dbReference>
<dbReference type="InterPro" id="IPR008921">
    <property type="entry name" value="DNA_pol3_clamp-load_cplx_C"/>
</dbReference>
<reference evidence="11" key="1">
    <citation type="journal article" date="2021" name="PeerJ">
        <title>Extensive microbial diversity within the chicken gut microbiome revealed by metagenomics and culture.</title>
        <authorList>
            <person name="Gilroy R."/>
            <person name="Ravi A."/>
            <person name="Getino M."/>
            <person name="Pursley I."/>
            <person name="Horton D.L."/>
            <person name="Alikhan N.F."/>
            <person name="Baker D."/>
            <person name="Gharbi K."/>
            <person name="Hall N."/>
            <person name="Watson M."/>
            <person name="Adriaenssens E.M."/>
            <person name="Foster-Nyarko E."/>
            <person name="Jarju S."/>
            <person name="Secka A."/>
            <person name="Antonio M."/>
            <person name="Oren A."/>
            <person name="Chaudhuri R.R."/>
            <person name="La Ragione R."/>
            <person name="Hildebrand F."/>
            <person name="Pallen M.J."/>
        </authorList>
    </citation>
    <scope>NUCLEOTIDE SEQUENCE</scope>
    <source>
        <strain evidence="11">421</strain>
    </source>
</reference>
<dbReference type="GO" id="GO:0009360">
    <property type="term" value="C:DNA polymerase III complex"/>
    <property type="evidence" value="ECO:0007669"/>
    <property type="project" value="InterPro"/>
</dbReference>
<dbReference type="InterPro" id="IPR027417">
    <property type="entry name" value="P-loop_NTPase"/>
</dbReference>
<dbReference type="Pfam" id="PF21694">
    <property type="entry name" value="DNA_pol3_delta_C"/>
    <property type="match status" value="1"/>
</dbReference>
<evidence type="ECO:0000256" key="4">
    <source>
        <dbReference type="ARBA" id="ARBA00022695"/>
    </source>
</evidence>
<keyword evidence="6" id="KW-0239">DNA-directed DNA polymerase</keyword>
<keyword evidence="4 11" id="KW-0548">Nucleotidyltransferase</keyword>
<evidence type="ECO:0000256" key="7">
    <source>
        <dbReference type="ARBA" id="ARBA00034754"/>
    </source>
</evidence>
<dbReference type="Gene3D" id="1.20.272.10">
    <property type="match status" value="1"/>
</dbReference>
<dbReference type="Gene3D" id="1.10.8.60">
    <property type="match status" value="1"/>
</dbReference>
<dbReference type="GO" id="GO:0003887">
    <property type="term" value="F:DNA-directed DNA polymerase activity"/>
    <property type="evidence" value="ECO:0007669"/>
    <property type="project" value="UniProtKB-KW"/>
</dbReference>
<evidence type="ECO:0000313" key="11">
    <source>
        <dbReference type="EMBL" id="HIW85815.1"/>
    </source>
</evidence>
<proteinExistence type="inferred from homology"/>
<dbReference type="GO" id="GO:0003677">
    <property type="term" value="F:DNA binding"/>
    <property type="evidence" value="ECO:0007669"/>
    <property type="project" value="InterPro"/>
</dbReference>
<dbReference type="InterPro" id="IPR048466">
    <property type="entry name" value="DNA_pol3_delta-like_C"/>
</dbReference>
<evidence type="ECO:0000256" key="6">
    <source>
        <dbReference type="ARBA" id="ARBA00022932"/>
    </source>
</evidence>
<feature type="domain" description="DNA polymerase III delta subunit-like C-terminal" evidence="10">
    <location>
        <begin position="218"/>
        <end position="339"/>
    </location>
</feature>
<evidence type="ECO:0000256" key="5">
    <source>
        <dbReference type="ARBA" id="ARBA00022705"/>
    </source>
</evidence>
<sequence>MGRIDEKALKEQIKKEDFSRAYFIYGDEDYLKEFYVNKLTKKLVSDTFEDFNLHRFDGGDHSVDDILKDADLLPMMGGCNLILSCDYPFDKSEKDCKLIKEYLKDIPDTTVLVFWYNSVKPDIKKSARWKGVEAAFAKYGSSIEFKLKAEPELVKLLISACKKRSAELSPNNARYLISVSGSEIKTLLNEAQKLSAYADGGEITKEDIDRLAVKSLQARVYDLSNAVVRGNYDRAYSVLDSLFAAKEDPIKVLSAVSGCYVDMYRVKCAKIAGKPFDDVAKYYNYSGREFALKNASRDCAGLSVEQLRKAVDVIMSADNAMKSTSANERLILEEMLVKLLLISKEVRYD</sequence>
<reference evidence="11" key="2">
    <citation type="submission" date="2021-04" db="EMBL/GenBank/DDBJ databases">
        <authorList>
            <person name="Gilroy R."/>
        </authorList>
    </citation>
    <scope>NUCLEOTIDE SEQUENCE</scope>
    <source>
        <strain evidence="11">421</strain>
    </source>
</reference>
<gene>
    <name evidence="11" type="primary">holA</name>
    <name evidence="11" type="ORF">IAA48_04895</name>
</gene>
<evidence type="ECO:0000256" key="8">
    <source>
        <dbReference type="ARBA" id="ARBA00049244"/>
    </source>
</evidence>
<dbReference type="EMBL" id="DXGE01000021">
    <property type="protein sequence ID" value="HIW85815.1"/>
    <property type="molecule type" value="Genomic_DNA"/>
</dbReference>
<dbReference type="Pfam" id="PF06144">
    <property type="entry name" value="DNA_pol3_delta"/>
    <property type="match status" value="1"/>
</dbReference>
<dbReference type="NCBIfam" id="TIGR01128">
    <property type="entry name" value="holA"/>
    <property type="match status" value="1"/>
</dbReference>
<accession>A0A9D1UGR7</accession>
<evidence type="ECO:0000256" key="2">
    <source>
        <dbReference type="ARBA" id="ARBA00017703"/>
    </source>
</evidence>
<evidence type="ECO:0000313" key="12">
    <source>
        <dbReference type="Proteomes" id="UP000824205"/>
    </source>
</evidence>
<protein>
    <recommendedName>
        <fullName evidence="2">DNA polymerase III subunit delta</fullName>
        <ecNumber evidence="1">2.7.7.7</ecNumber>
    </recommendedName>
</protein>
<dbReference type="AlphaFoldDB" id="A0A9D1UGR7"/>
<dbReference type="Proteomes" id="UP000824205">
    <property type="component" value="Unassembled WGS sequence"/>
</dbReference>
<dbReference type="SUPFAM" id="SSF52540">
    <property type="entry name" value="P-loop containing nucleoside triphosphate hydrolases"/>
    <property type="match status" value="1"/>
</dbReference>
<dbReference type="PANTHER" id="PTHR34388">
    <property type="entry name" value="DNA POLYMERASE III SUBUNIT DELTA"/>
    <property type="match status" value="1"/>
</dbReference>
<organism evidence="11 12">
    <name type="scientific">Candidatus Eubacterium faecipullorum</name>
    <dbReference type="NCBI Taxonomy" id="2838571"/>
    <lineage>
        <taxon>Bacteria</taxon>
        <taxon>Bacillati</taxon>
        <taxon>Bacillota</taxon>
        <taxon>Clostridia</taxon>
        <taxon>Eubacteriales</taxon>
        <taxon>Eubacteriaceae</taxon>
        <taxon>Eubacterium</taxon>
    </lineage>
</organism>
<keyword evidence="3 11" id="KW-0808">Transferase</keyword>
<dbReference type="SUPFAM" id="SSF48019">
    <property type="entry name" value="post-AAA+ oligomerization domain-like"/>
    <property type="match status" value="1"/>
</dbReference>
<evidence type="ECO:0000259" key="9">
    <source>
        <dbReference type="Pfam" id="PF06144"/>
    </source>
</evidence>
<evidence type="ECO:0000256" key="1">
    <source>
        <dbReference type="ARBA" id="ARBA00012417"/>
    </source>
</evidence>
<dbReference type="PANTHER" id="PTHR34388:SF1">
    <property type="entry name" value="DNA POLYMERASE III SUBUNIT DELTA"/>
    <property type="match status" value="1"/>
</dbReference>
<dbReference type="InterPro" id="IPR010372">
    <property type="entry name" value="DNA_pol3_delta_N"/>
</dbReference>
<dbReference type="Gene3D" id="3.40.50.300">
    <property type="entry name" value="P-loop containing nucleotide triphosphate hydrolases"/>
    <property type="match status" value="1"/>
</dbReference>